<name>A0A9X9LTN3_GULGU</name>
<gene>
    <name evidence="2" type="ORF">BN2614_LOCUS1</name>
</gene>
<dbReference type="AlphaFoldDB" id="A0A9X9LTN3"/>
<sequence length="60" mass="6856">MWKSGGNPERSSARSKVQHRGQDQVQLSLRLHLGRPCDSDLHRQPWEWCFVGLSVSILQG</sequence>
<evidence type="ECO:0000313" key="3">
    <source>
        <dbReference type="Proteomes" id="UP000269945"/>
    </source>
</evidence>
<proteinExistence type="predicted"/>
<dbReference type="Proteomes" id="UP000269945">
    <property type="component" value="Unassembled WGS sequence"/>
</dbReference>
<comment type="caution">
    <text evidence="2">The sequence shown here is derived from an EMBL/GenBank/DDBJ whole genome shotgun (WGS) entry which is preliminary data.</text>
</comment>
<evidence type="ECO:0000313" key="2">
    <source>
        <dbReference type="EMBL" id="VCW90977.1"/>
    </source>
</evidence>
<dbReference type="EMBL" id="CYRY02016679">
    <property type="protein sequence ID" value="VCW90977.1"/>
    <property type="molecule type" value="Genomic_DNA"/>
</dbReference>
<feature type="region of interest" description="Disordered" evidence="1">
    <location>
        <begin position="1"/>
        <end position="22"/>
    </location>
</feature>
<protein>
    <submittedName>
        <fullName evidence="2">Uncharacterized protein</fullName>
    </submittedName>
</protein>
<keyword evidence="3" id="KW-1185">Reference proteome</keyword>
<organism evidence="2 3">
    <name type="scientific">Gulo gulo</name>
    <name type="common">Wolverine</name>
    <name type="synonym">Gluton</name>
    <dbReference type="NCBI Taxonomy" id="48420"/>
    <lineage>
        <taxon>Eukaryota</taxon>
        <taxon>Metazoa</taxon>
        <taxon>Chordata</taxon>
        <taxon>Craniata</taxon>
        <taxon>Vertebrata</taxon>
        <taxon>Euteleostomi</taxon>
        <taxon>Mammalia</taxon>
        <taxon>Eutheria</taxon>
        <taxon>Laurasiatheria</taxon>
        <taxon>Carnivora</taxon>
        <taxon>Caniformia</taxon>
        <taxon>Musteloidea</taxon>
        <taxon>Mustelidae</taxon>
        <taxon>Guloninae</taxon>
        <taxon>Gulo</taxon>
    </lineage>
</organism>
<reference evidence="2 3" key="1">
    <citation type="submission" date="2018-10" db="EMBL/GenBank/DDBJ databases">
        <authorList>
            <person name="Ekblom R."/>
            <person name="Jareborg N."/>
        </authorList>
    </citation>
    <scope>NUCLEOTIDE SEQUENCE [LARGE SCALE GENOMIC DNA]</scope>
    <source>
        <tissue evidence="2">Muscle</tissue>
    </source>
</reference>
<evidence type="ECO:0000256" key="1">
    <source>
        <dbReference type="SAM" id="MobiDB-lite"/>
    </source>
</evidence>
<accession>A0A9X9LTN3</accession>